<protein>
    <submittedName>
        <fullName evidence="1">SIR2 family protein</fullName>
    </submittedName>
</protein>
<dbReference type="InterPro" id="IPR029035">
    <property type="entry name" value="DHS-like_NAD/FAD-binding_dom"/>
</dbReference>
<proteinExistence type="predicted"/>
<dbReference type="EMBL" id="CP089982">
    <property type="protein sequence ID" value="WXA95566.1"/>
    <property type="molecule type" value="Genomic_DNA"/>
</dbReference>
<dbReference type="InterPro" id="IPR027417">
    <property type="entry name" value="P-loop_NTPase"/>
</dbReference>
<dbReference type="Proteomes" id="UP001379533">
    <property type="component" value="Chromosome"/>
</dbReference>
<accession>A0ABZ2KA53</accession>
<evidence type="ECO:0000313" key="1">
    <source>
        <dbReference type="EMBL" id="WXA95566.1"/>
    </source>
</evidence>
<sequence>MNLAKFVEDCGENGKIVRDEIGEVEHQITGDPLLAASYAATQLNPRDFGRFIREQCKAGSVQPAEIHRTLVRLGPTCFITTNYDQLIERAIDEYRPDDRPRVVTNRQPLEVADIITAQARNFIFKYHGDVMDAQSIVLSREHYRKMFGEFSHVFNAIKSILATRPMVMIGFGLRDPDFLLLKDTLAATLSEHAGEHYAIMSGFDEAKRRYWKQNYNIDIINYDNSDGKHSELLSLLQALRQEPTKTNPGASSSDEQRLKLMRLAARMKEVRPQNALELPLKVRPRTSRTAKSFSNATKTLGTLPELLRTHAKSFVLTGDPGSGKSFALKAYAADVGAALNAACLDESADIEQKAIALYVDLASYAGDLRALLQEQLPTGLLLDDILLSRPCSLLLDSVNEIPREHQEEWERDILKFVNAANTKDCRLVLSVRDGHSMARLNLPVYTVDGIEESFVVAHFRGRRLPTIFDQGEMVNLFTKPSFFSLAYNRIIDIDRVVTANDVYAALFQHVNARWAATHPSRLDFVPLLSGIAFEAISSGREYIPVDDIRERCTHARTNLRGDDAIDFLMAEGILLVRPGLRVTFFHQSVTEFLAAVEIANRYRQSTEIIEEILRDRRWDHATLFALSSLPRDTASSLFARIVPVDIVLALRATQFIRDGRNAMIATVLKEVHRRAETWAAENDLEHMLDVADALASVHVGPEHQRELEALSRRGGPLGGVAAGLSFKMTSDESAIIGLLNGFDDDYGFITSLVATVRDQANYPFVHALIYWVRENYLPNASRGRRRLDGISRVGELIQVLPPREAEKLVLEFIEAEGYVREALYEGLKAWDGAFARKHLMQLIKRGAYDAAWALHTNLMYYSYRALPAEFEVDPAFADAIASGTADESAGHWALHVCKSLVGKNPQWREALTRSAETRTTSFGRMLLQVYIGEDEERTKPILMELVTSSHRLTDSQRLALGRSQPWRSLPPDAAFAILLTENCRMSEGVLSALGGAIDRTAARPFAHRPFAWWLEWMQRCESANDELHRTCAHRIGAFLAKSDWTMIRMILEQFNRADIPESTFRMIGKHIVPRMADVSTLSLSDAALRRLLDSIGTPTYDDDMGRPLLGLLATEGFVIHQLLPLTLRKDRSAAAQRHLARILEVAGRRHGRRYGISG</sequence>
<gene>
    <name evidence="1" type="ORF">LZC95_01750</name>
</gene>
<evidence type="ECO:0000313" key="2">
    <source>
        <dbReference type="Proteomes" id="UP001379533"/>
    </source>
</evidence>
<dbReference type="Gene3D" id="3.40.50.300">
    <property type="entry name" value="P-loop containing nucleotide triphosphate hydrolases"/>
    <property type="match status" value="1"/>
</dbReference>
<organism evidence="1 2">
    <name type="scientific">Pendulispora brunnea</name>
    <dbReference type="NCBI Taxonomy" id="2905690"/>
    <lineage>
        <taxon>Bacteria</taxon>
        <taxon>Pseudomonadati</taxon>
        <taxon>Myxococcota</taxon>
        <taxon>Myxococcia</taxon>
        <taxon>Myxococcales</taxon>
        <taxon>Sorangiineae</taxon>
        <taxon>Pendulisporaceae</taxon>
        <taxon>Pendulispora</taxon>
    </lineage>
</organism>
<dbReference type="SUPFAM" id="SSF52467">
    <property type="entry name" value="DHS-like NAD/FAD-binding domain"/>
    <property type="match status" value="1"/>
</dbReference>
<reference evidence="1 2" key="1">
    <citation type="submission" date="2021-12" db="EMBL/GenBank/DDBJ databases">
        <title>Discovery of the Pendulisporaceae a myxobacterial family with distinct sporulation behavior and unique specialized metabolism.</title>
        <authorList>
            <person name="Garcia R."/>
            <person name="Popoff A."/>
            <person name="Bader C.D."/>
            <person name="Loehr J."/>
            <person name="Walesch S."/>
            <person name="Walt C."/>
            <person name="Boldt J."/>
            <person name="Bunk B."/>
            <person name="Haeckl F.J.F.P.J."/>
            <person name="Gunesch A.P."/>
            <person name="Birkelbach J."/>
            <person name="Nuebel U."/>
            <person name="Pietschmann T."/>
            <person name="Bach T."/>
            <person name="Mueller R."/>
        </authorList>
    </citation>
    <scope>NUCLEOTIDE SEQUENCE [LARGE SCALE GENOMIC DNA]</scope>
    <source>
        <strain evidence="1 2">MSr12523</strain>
    </source>
</reference>
<dbReference type="SUPFAM" id="SSF52540">
    <property type="entry name" value="P-loop containing nucleoside triphosphate hydrolases"/>
    <property type="match status" value="1"/>
</dbReference>
<name>A0ABZ2KA53_9BACT</name>
<dbReference type="Pfam" id="PF13289">
    <property type="entry name" value="SIR2_2"/>
    <property type="match status" value="1"/>
</dbReference>
<keyword evidence="2" id="KW-1185">Reference proteome</keyword>